<reference evidence="2" key="1">
    <citation type="thesis" date="2020" institute="ProQuest LLC" country="789 East Eisenhower Parkway, Ann Arbor, MI, USA">
        <title>Comparative Genomics and Chromosome Evolution.</title>
        <authorList>
            <person name="Mudd A.B."/>
        </authorList>
    </citation>
    <scope>NUCLEOTIDE SEQUENCE</scope>
    <source>
        <strain evidence="2">Female2</strain>
        <tissue evidence="2">Blood</tissue>
    </source>
</reference>
<dbReference type="AlphaFoldDB" id="A0A8T2IIK8"/>
<accession>A0A8T2IIK8</accession>
<dbReference type="InterPro" id="IPR036706">
    <property type="entry name" value="VOMI_sf"/>
</dbReference>
<evidence type="ECO:0008006" key="4">
    <source>
        <dbReference type="Google" id="ProtNLM"/>
    </source>
</evidence>
<comment type="caution">
    <text evidence="2">The sequence shown here is derived from an EMBL/GenBank/DDBJ whole genome shotgun (WGS) entry which is preliminary data.</text>
</comment>
<name>A0A8T2IIK8_9PIPI</name>
<protein>
    <recommendedName>
        <fullName evidence="4">Vitelline membrane outer layer 1-like protein</fullName>
    </recommendedName>
</protein>
<evidence type="ECO:0000256" key="1">
    <source>
        <dbReference type="SAM" id="SignalP"/>
    </source>
</evidence>
<dbReference type="Gene3D" id="2.100.10.20">
    <property type="entry name" value="Vitelline membrane outer layer protein I (VOMI)"/>
    <property type="match status" value="1"/>
</dbReference>
<dbReference type="EMBL" id="JAACNH010000436">
    <property type="protein sequence ID" value="KAG8430994.1"/>
    <property type="molecule type" value="Genomic_DNA"/>
</dbReference>
<dbReference type="OrthoDB" id="6344411at2759"/>
<feature type="chain" id="PRO_5035899237" description="Vitelline membrane outer layer 1-like protein" evidence="1">
    <location>
        <begin position="21"/>
        <end position="196"/>
    </location>
</feature>
<feature type="signal peptide" evidence="1">
    <location>
        <begin position="1"/>
        <end position="20"/>
    </location>
</feature>
<gene>
    <name evidence="2" type="ORF">GDO86_019590</name>
</gene>
<proteinExistence type="predicted"/>
<dbReference type="PANTHER" id="PTHR18841:SF5">
    <property type="entry name" value="VITELLINE MEMBRANE OUTER LAYER 1 HOMOLOG"/>
    <property type="match status" value="1"/>
</dbReference>
<organism evidence="2 3">
    <name type="scientific">Hymenochirus boettgeri</name>
    <name type="common">Congo dwarf clawed frog</name>
    <dbReference type="NCBI Taxonomy" id="247094"/>
    <lineage>
        <taxon>Eukaryota</taxon>
        <taxon>Metazoa</taxon>
        <taxon>Chordata</taxon>
        <taxon>Craniata</taxon>
        <taxon>Vertebrata</taxon>
        <taxon>Euteleostomi</taxon>
        <taxon>Amphibia</taxon>
        <taxon>Batrachia</taxon>
        <taxon>Anura</taxon>
        <taxon>Pipoidea</taxon>
        <taxon>Pipidae</taxon>
        <taxon>Pipinae</taxon>
        <taxon>Hymenochirus</taxon>
    </lineage>
</organism>
<dbReference type="Proteomes" id="UP000812440">
    <property type="component" value="Unassembled WGS sequence"/>
</dbReference>
<sequence length="196" mass="21847">MLVLRVSILVLLSFCLVVKGRVNPSVISVSNGGHWGKWGPMEQCPTGLVAKTFSLKVDEHSRWFWDDSALNGISLHCFPYNSTNDKYTVTSLMGPHGNWSPSYSCTRGFLTSFSLRVEPPQGLGDDTAANNIKFRCSDKCEREGNGRTWGSYGPWSQSCQYGICGIQTKVEMESGFWGGDTTALNDVQFHCCHKWF</sequence>
<keyword evidence="3" id="KW-1185">Reference proteome</keyword>
<dbReference type="PANTHER" id="PTHR18841">
    <property type="entry name" value="VITELLINE MEMBRANE OUTER LAYER PROTEIN I-RELATED"/>
    <property type="match status" value="1"/>
</dbReference>
<dbReference type="Pfam" id="PF03762">
    <property type="entry name" value="VOMI"/>
    <property type="match status" value="1"/>
</dbReference>
<evidence type="ECO:0000313" key="3">
    <source>
        <dbReference type="Proteomes" id="UP000812440"/>
    </source>
</evidence>
<keyword evidence="1" id="KW-0732">Signal</keyword>
<dbReference type="SUPFAM" id="SSF51092">
    <property type="entry name" value="Vitelline membrane outer protein-I (VMO-I)"/>
    <property type="match status" value="1"/>
</dbReference>
<evidence type="ECO:0000313" key="2">
    <source>
        <dbReference type="EMBL" id="KAG8430994.1"/>
    </source>
</evidence>
<dbReference type="GO" id="GO:0005615">
    <property type="term" value="C:extracellular space"/>
    <property type="evidence" value="ECO:0007669"/>
    <property type="project" value="TreeGrafter"/>
</dbReference>
<dbReference type="InterPro" id="IPR005515">
    <property type="entry name" value="VOMI"/>
</dbReference>